<dbReference type="GO" id="GO:0006412">
    <property type="term" value="P:translation"/>
    <property type="evidence" value="ECO:0007669"/>
    <property type="project" value="UniProtKB-UniRule"/>
</dbReference>
<evidence type="ECO:0000256" key="2">
    <source>
        <dbReference type="ARBA" id="ARBA00022980"/>
    </source>
</evidence>
<dbReference type="InterPro" id="IPR035808">
    <property type="entry name" value="Ribosomal_uL30_euk_arc"/>
</dbReference>
<keyword evidence="2 4" id="KW-0689">Ribosomal protein</keyword>
<keyword evidence="3 4" id="KW-0687">Ribonucleoprotein</keyword>
<dbReference type="GO" id="GO:0003723">
    <property type="term" value="F:RNA binding"/>
    <property type="evidence" value="ECO:0007669"/>
    <property type="project" value="TreeGrafter"/>
</dbReference>
<feature type="domain" description="Large ribosomal subunit protein uL30-like ferredoxin-like fold" evidence="5">
    <location>
        <begin position="5"/>
        <end position="53"/>
    </location>
</feature>
<dbReference type="InterPro" id="IPR016082">
    <property type="entry name" value="Ribosomal_uL30_ferredoxin-like"/>
</dbReference>
<protein>
    <recommendedName>
        <fullName evidence="4">Large ribosomal subunit protein uL30</fullName>
    </recommendedName>
</protein>
<proteinExistence type="inferred from homology"/>
<dbReference type="GO" id="GO:0022625">
    <property type="term" value="C:cytosolic large ribosomal subunit"/>
    <property type="evidence" value="ECO:0007669"/>
    <property type="project" value="TreeGrafter"/>
</dbReference>
<dbReference type="PANTHER" id="PTHR11524:SF16">
    <property type="entry name" value="LARGE RIBOSOMAL SUBUNIT PROTEIN UL30"/>
    <property type="match status" value="1"/>
</dbReference>
<gene>
    <name evidence="4" type="primary">rpl30</name>
</gene>
<evidence type="ECO:0000313" key="6">
    <source>
        <dbReference type="EMBL" id="ACF09860.1"/>
    </source>
</evidence>
<reference evidence="6" key="2">
    <citation type="submission" date="2008-05" db="EMBL/GenBank/DDBJ databases">
        <authorList>
            <person name="Martin-Cuadrado A.-B."/>
            <person name="Rodriguez-Valera F."/>
            <person name="Moreira D."/>
            <person name="Alba J.-C."/>
            <person name="Ivars-Martinez E."/>
            <person name="Henn M.R."/>
            <person name="Talla E."/>
            <person name="Lopez-Garcia P."/>
        </authorList>
    </citation>
    <scope>NUCLEOTIDE SEQUENCE</scope>
</reference>
<evidence type="ECO:0000256" key="1">
    <source>
        <dbReference type="ARBA" id="ARBA00007594"/>
    </source>
</evidence>
<evidence type="ECO:0000256" key="4">
    <source>
        <dbReference type="HAMAP-Rule" id="MF_01371"/>
    </source>
</evidence>
<dbReference type="Gene3D" id="3.30.1390.20">
    <property type="entry name" value="Ribosomal protein L30, ferredoxin-like fold domain"/>
    <property type="match status" value="1"/>
</dbReference>
<comment type="similarity">
    <text evidence="1 4">Belongs to the universal ribosomal protein uL30 family.</text>
</comment>
<dbReference type="Gene3D" id="1.10.15.30">
    <property type="match status" value="1"/>
</dbReference>
<dbReference type="GO" id="GO:0000463">
    <property type="term" value="P:maturation of LSU-rRNA from tricistronic rRNA transcript (SSU-rRNA, 5.8S rRNA, LSU-rRNA)"/>
    <property type="evidence" value="ECO:0007669"/>
    <property type="project" value="TreeGrafter"/>
</dbReference>
<dbReference type="EMBL" id="EU686634">
    <property type="protein sequence ID" value="ACF09860.1"/>
    <property type="molecule type" value="Genomic_DNA"/>
</dbReference>
<accession>B3V6D6</accession>
<dbReference type="HAMAP" id="MF_01371_A">
    <property type="entry name" value="Ribosomal_uL30_A"/>
    <property type="match status" value="1"/>
</dbReference>
<reference evidence="6" key="1">
    <citation type="journal article" date="2008" name="ISME J.">
        <title>Hindsight in the relative abundance, metabolic potential and genome dynamics of uncultivated marine archaea from comparative metagenomic analyses of bathypelagic plankton of different oceanic regions.</title>
        <authorList>
            <person name="Martin-Cuadrado A.B."/>
            <person name="Rodriguez-Valera F."/>
            <person name="Moreira D."/>
            <person name="Alba J.C."/>
            <person name="Ivars-Martinez E."/>
            <person name="Henn M.R."/>
            <person name="Talla E."/>
            <person name="Lopez-Garcia P."/>
        </authorList>
    </citation>
    <scope>NUCLEOTIDE SEQUENCE</scope>
</reference>
<evidence type="ECO:0000259" key="5">
    <source>
        <dbReference type="Pfam" id="PF00327"/>
    </source>
</evidence>
<dbReference type="PANTHER" id="PTHR11524">
    <property type="entry name" value="60S RIBOSOMAL PROTEIN L7"/>
    <property type="match status" value="1"/>
</dbReference>
<evidence type="ECO:0000256" key="3">
    <source>
        <dbReference type="ARBA" id="ARBA00023274"/>
    </source>
</evidence>
<dbReference type="PROSITE" id="PS00634">
    <property type="entry name" value="RIBOSOMAL_L30"/>
    <property type="match status" value="1"/>
</dbReference>
<dbReference type="InterPro" id="IPR036919">
    <property type="entry name" value="Ribo_uL30_ferredoxin-like_sf"/>
</dbReference>
<name>B3V6D6_9ARCH</name>
<dbReference type="InterPro" id="IPR005997">
    <property type="entry name" value="Ribosomal_uL30_arc"/>
</dbReference>
<dbReference type="CDD" id="cd01657">
    <property type="entry name" value="Ribosomal_L7_archeal_euk"/>
    <property type="match status" value="1"/>
</dbReference>
<dbReference type="GO" id="GO:0003735">
    <property type="term" value="F:structural constituent of ribosome"/>
    <property type="evidence" value="ECO:0007669"/>
    <property type="project" value="InterPro"/>
</dbReference>
<dbReference type="InterPro" id="IPR018038">
    <property type="entry name" value="Ribosomal_uL30_CS"/>
</dbReference>
<dbReference type="SUPFAM" id="SSF55129">
    <property type="entry name" value="Ribosomal protein L30p/L7e"/>
    <property type="match status" value="1"/>
</dbReference>
<sequence>MTWLVIRVRSNIGIERSIKQTMSHLNLTRVNHAVLIPENDVYAGMLQKAKDYITWGQVDETTITNLITERGRLMGDKPITDAVVKAETDFKNIKEFASSIVAGDSSTKTITDMKPVFRLHPPRGSKGWGGIKRHFTVGGGIRISR</sequence>
<dbReference type="AlphaFoldDB" id="B3V6D6"/>
<dbReference type="NCBIfam" id="NF004711">
    <property type="entry name" value="PRK06049.1"/>
    <property type="match status" value="1"/>
</dbReference>
<dbReference type="Pfam" id="PF00327">
    <property type="entry name" value="Ribosomal_L30"/>
    <property type="match status" value="1"/>
</dbReference>
<organism evidence="6">
    <name type="scientific">uncultured marine group II euryarchaeote KM3-136-D10</name>
    <dbReference type="NCBI Taxonomy" id="526664"/>
    <lineage>
        <taxon>Archaea</taxon>
        <taxon>Methanobacteriati</taxon>
        <taxon>Thermoplasmatota</taxon>
        <taxon>Candidatus Poseidoniia</taxon>
        <taxon>Candidatus Poseidoniales</taxon>
        <taxon>environmental samples</taxon>
    </lineage>
</organism>
<comment type="subunit">
    <text evidence="4">Part of the 50S ribosomal subunit.</text>
</comment>
<dbReference type="InterPro" id="IPR039699">
    <property type="entry name" value="Ribosomal_uL30"/>
</dbReference>